<keyword evidence="2" id="KW-0547">Nucleotide-binding</keyword>
<evidence type="ECO:0000256" key="1">
    <source>
        <dbReference type="ARBA" id="ARBA00022737"/>
    </source>
</evidence>
<keyword evidence="1" id="KW-0677">Repeat</keyword>
<dbReference type="EMBL" id="KN663047">
    <property type="protein sequence ID" value="KHN12513.1"/>
    <property type="molecule type" value="Genomic_DNA"/>
</dbReference>
<dbReference type="InterPro" id="IPR002182">
    <property type="entry name" value="NB-ARC"/>
</dbReference>
<dbReference type="InterPro" id="IPR041118">
    <property type="entry name" value="Rx_N"/>
</dbReference>
<dbReference type="Pfam" id="PF23598">
    <property type="entry name" value="LRR_14"/>
    <property type="match status" value="1"/>
</dbReference>
<proteinExistence type="predicted"/>
<evidence type="ECO:0000259" key="7">
    <source>
        <dbReference type="Pfam" id="PF23598"/>
    </source>
</evidence>
<dbReference type="SUPFAM" id="SSF52058">
    <property type="entry name" value="L domain-like"/>
    <property type="match status" value="1"/>
</dbReference>
<dbReference type="Gene3D" id="3.40.50.300">
    <property type="entry name" value="P-loop containing nucleotide triphosphate hydrolases"/>
    <property type="match status" value="1"/>
</dbReference>
<dbReference type="PANTHER" id="PTHR23155:SF1052">
    <property type="entry name" value="DISEASE RESISTANCE PROTEIN RPM1"/>
    <property type="match status" value="1"/>
</dbReference>
<dbReference type="GO" id="GO:0043531">
    <property type="term" value="F:ADP binding"/>
    <property type="evidence" value="ECO:0007669"/>
    <property type="project" value="InterPro"/>
</dbReference>
<dbReference type="InterPro" id="IPR032675">
    <property type="entry name" value="LRR_dom_sf"/>
</dbReference>
<dbReference type="Gene3D" id="1.10.10.10">
    <property type="entry name" value="Winged helix-like DNA-binding domain superfamily/Winged helix DNA-binding domain"/>
    <property type="match status" value="1"/>
</dbReference>
<dbReference type="Pfam" id="PF00931">
    <property type="entry name" value="NB-ARC"/>
    <property type="match status" value="1"/>
</dbReference>
<dbReference type="GO" id="GO:0098542">
    <property type="term" value="P:defense response to other organism"/>
    <property type="evidence" value="ECO:0007669"/>
    <property type="project" value="TreeGrafter"/>
</dbReference>
<sequence length="938" mass="107068">METIAKDIAVPLAAEHLLPRLKKALNAVMNVPKDVADMKNKLDRIQSIIHDKEKKAADEEGNSRFRTKAEVKQLVETSFHMEDIIDECTIVEERQLPDDDGCVALPCKAVDFVKTKASCLHFAYMNEGVESEFAAMKDKNESEFVSQAHPPGGNQNSMFRNLRDAPLYIKDDEVVGFDVARKELIGWLDSDRSERTVISVVGIGGQGKTTLAKKVFDKVAEKFKRHAWITVSQSYTEVGLLRDLLQELRKENKENHPQNLSTMDRKSLRDEVINHLRDKRYVVVFDDVWNTSFWDDMEFALIDDKIGSRVFITTRNKEVPNFCKRSAIVLQHDLQPLTLEQSLNLFYKRAFGSDLGGRCPDHLKDISAEMVKKCGGLPLAIVAIGGLLSRIERDATCWKKFSENLSKELEDDLSPVTKILSFSYHDLPDNLKPCFLYFGVYPEDYEVENVRLIRQWVAEGFIKFEADKTLEEVAEQYLRELIQRSLVQVSSFTGDGKPKFCRVHDLVRDMILKIAVDLSFCHFARENENLSESGIIRRLTIASGSIDLMKSVESSSIRSLHIFRDELSESYVSSILMKKYRFLKVLDFEKAALFNCVPEHLGDLFLLRYLSFRNTKLNDLPTSIGMLHNLETLDLRQTMVRKMPREINKLKKLRHLLAYDMSKGVGYGLQMENGIGDLESLQTLREVETNHGGEEVFKELERLTQVRVLGLTNVQQGFRNVLYSLINKLQHMEKLYIAAIDEHEVIDLNFIVSELVFQNSQLQKVRLVGRLNGFPNWVAKLQNLVMLSLSHSKLTDDPLGLLKDLPNLLCLSILYCAYEGSCLHFPNGGFPKLEQIIIRRLYKLNSISIENGALPSLKKLKLVSISQLTEVPSGVCSLPKLEVFHAINMSNEFEENFHSNRGQRAQWIIEQVPFALGFKFHGLVILHVDFDNNSVESS</sequence>
<dbReference type="InterPro" id="IPR027417">
    <property type="entry name" value="P-loop_NTPase"/>
</dbReference>
<keyword evidence="3" id="KW-0611">Plant defense</keyword>
<dbReference type="SUPFAM" id="SSF52540">
    <property type="entry name" value="P-loop containing nucleoside triphosphate hydrolases"/>
    <property type="match status" value="1"/>
</dbReference>
<dbReference type="InterPro" id="IPR058922">
    <property type="entry name" value="WHD_DRP"/>
</dbReference>
<dbReference type="Gene3D" id="1.20.5.4130">
    <property type="match status" value="1"/>
</dbReference>
<dbReference type="FunFam" id="1.10.10.10:FF:000322">
    <property type="entry name" value="Probable disease resistance protein At1g63360"/>
    <property type="match status" value="1"/>
</dbReference>
<gene>
    <name evidence="8" type="ORF">glysoja_035320</name>
</gene>
<dbReference type="Gene3D" id="1.10.8.430">
    <property type="entry name" value="Helical domain of apoptotic protease-activating factors"/>
    <property type="match status" value="1"/>
</dbReference>
<accession>A0A0B2PXN4</accession>
<feature type="domain" description="Disease resistance N-terminal" evidence="5">
    <location>
        <begin position="12"/>
        <end position="95"/>
    </location>
</feature>
<dbReference type="FunFam" id="3.40.50.300:FF:001091">
    <property type="entry name" value="Probable disease resistance protein At1g61300"/>
    <property type="match status" value="1"/>
</dbReference>
<evidence type="ECO:0000259" key="5">
    <source>
        <dbReference type="Pfam" id="PF18052"/>
    </source>
</evidence>
<dbReference type="PRINTS" id="PR00364">
    <property type="entry name" value="DISEASERSIST"/>
</dbReference>
<dbReference type="AlphaFoldDB" id="A0A0B2PXN4"/>
<feature type="domain" description="NB-ARC" evidence="4">
    <location>
        <begin position="182"/>
        <end position="353"/>
    </location>
</feature>
<feature type="domain" description="Disease resistance R13L4/SHOC-2-like LRR" evidence="7">
    <location>
        <begin position="557"/>
        <end position="886"/>
    </location>
</feature>
<evidence type="ECO:0000259" key="4">
    <source>
        <dbReference type="Pfam" id="PF00931"/>
    </source>
</evidence>
<dbReference type="InterPro" id="IPR044974">
    <property type="entry name" value="Disease_R_plants"/>
</dbReference>
<dbReference type="InterPro" id="IPR042197">
    <property type="entry name" value="Apaf_helical"/>
</dbReference>
<evidence type="ECO:0000256" key="3">
    <source>
        <dbReference type="ARBA" id="ARBA00022821"/>
    </source>
</evidence>
<dbReference type="InterPro" id="IPR036388">
    <property type="entry name" value="WH-like_DNA-bd_sf"/>
</dbReference>
<reference evidence="8" key="1">
    <citation type="submission" date="2014-07" db="EMBL/GenBank/DDBJ databases">
        <title>Identification of a novel salt tolerance gene in wild soybean by whole-genome sequencing.</title>
        <authorList>
            <person name="Lam H.-M."/>
            <person name="Qi X."/>
            <person name="Li M.-W."/>
            <person name="Liu X."/>
            <person name="Xie M."/>
            <person name="Ni M."/>
            <person name="Xu X."/>
        </authorList>
    </citation>
    <scope>NUCLEOTIDE SEQUENCE [LARGE SCALE GENOMIC DNA]</scope>
    <source>
        <tissue evidence="8">Root</tissue>
    </source>
</reference>
<dbReference type="Proteomes" id="UP000053555">
    <property type="component" value="Unassembled WGS sequence"/>
</dbReference>
<dbReference type="InterPro" id="IPR055414">
    <property type="entry name" value="LRR_R13L4/SHOC2-like"/>
</dbReference>
<name>A0A0B2PXN4_GLYSO</name>
<dbReference type="Pfam" id="PF18052">
    <property type="entry name" value="Rx_N"/>
    <property type="match status" value="1"/>
</dbReference>
<dbReference type="Gene3D" id="3.80.10.10">
    <property type="entry name" value="Ribonuclease Inhibitor"/>
    <property type="match status" value="1"/>
</dbReference>
<protein>
    <submittedName>
        <fullName evidence="8">Disease resistance protein RPM1</fullName>
    </submittedName>
</protein>
<evidence type="ECO:0000313" key="8">
    <source>
        <dbReference type="EMBL" id="KHN12513.1"/>
    </source>
</evidence>
<dbReference type="Pfam" id="PF23559">
    <property type="entry name" value="WHD_DRP"/>
    <property type="match status" value="1"/>
</dbReference>
<feature type="domain" description="Disease resistance protein winged helix" evidence="6">
    <location>
        <begin position="440"/>
        <end position="511"/>
    </location>
</feature>
<dbReference type="PANTHER" id="PTHR23155">
    <property type="entry name" value="DISEASE RESISTANCE PROTEIN RP"/>
    <property type="match status" value="1"/>
</dbReference>
<organism evidence="8">
    <name type="scientific">Glycine soja</name>
    <name type="common">Wild soybean</name>
    <dbReference type="NCBI Taxonomy" id="3848"/>
    <lineage>
        <taxon>Eukaryota</taxon>
        <taxon>Viridiplantae</taxon>
        <taxon>Streptophyta</taxon>
        <taxon>Embryophyta</taxon>
        <taxon>Tracheophyta</taxon>
        <taxon>Spermatophyta</taxon>
        <taxon>Magnoliopsida</taxon>
        <taxon>eudicotyledons</taxon>
        <taxon>Gunneridae</taxon>
        <taxon>Pentapetalae</taxon>
        <taxon>rosids</taxon>
        <taxon>fabids</taxon>
        <taxon>Fabales</taxon>
        <taxon>Fabaceae</taxon>
        <taxon>Papilionoideae</taxon>
        <taxon>50 kb inversion clade</taxon>
        <taxon>NPAAA clade</taxon>
        <taxon>indigoferoid/millettioid clade</taxon>
        <taxon>Phaseoleae</taxon>
        <taxon>Glycine</taxon>
        <taxon>Glycine subgen. Soja</taxon>
    </lineage>
</organism>
<evidence type="ECO:0000259" key="6">
    <source>
        <dbReference type="Pfam" id="PF23559"/>
    </source>
</evidence>
<evidence type="ECO:0000256" key="2">
    <source>
        <dbReference type="ARBA" id="ARBA00022741"/>
    </source>
</evidence>